<gene>
    <name evidence="1" type="ORF">ALC56_13201</name>
</gene>
<proteinExistence type="predicted"/>
<accession>A0A195EWT2</accession>
<dbReference type="AlphaFoldDB" id="A0A195EWT2"/>
<reference evidence="1 2" key="1">
    <citation type="submission" date="2016-03" db="EMBL/GenBank/DDBJ databases">
        <title>Trachymyrmex septentrionalis WGS genome.</title>
        <authorList>
            <person name="Nygaard S."/>
            <person name="Hu H."/>
            <person name="Boomsma J."/>
            <person name="Zhang G."/>
        </authorList>
    </citation>
    <scope>NUCLEOTIDE SEQUENCE [LARGE SCALE GENOMIC DNA]</scope>
    <source>
        <strain evidence="1">Tsep2-gDNA-1</strain>
        <tissue evidence="1">Whole body</tissue>
    </source>
</reference>
<evidence type="ECO:0000313" key="1">
    <source>
        <dbReference type="EMBL" id="KYN32344.1"/>
    </source>
</evidence>
<name>A0A195EWT2_9HYME</name>
<feature type="non-terminal residue" evidence="1">
    <location>
        <position position="1"/>
    </location>
</feature>
<protein>
    <submittedName>
        <fullName evidence="1">Uncharacterized protein</fullName>
    </submittedName>
</protein>
<dbReference type="Proteomes" id="UP000078541">
    <property type="component" value="Unassembled WGS sequence"/>
</dbReference>
<keyword evidence="2" id="KW-1185">Reference proteome</keyword>
<sequence>KQTTRCRAATNLKGNSRGRIYSTNASFPERDLMVRALLQNR</sequence>
<organism evidence="1 2">
    <name type="scientific">Trachymyrmex septentrionalis</name>
    <dbReference type="NCBI Taxonomy" id="34720"/>
    <lineage>
        <taxon>Eukaryota</taxon>
        <taxon>Metazoa</taxon>
        <taxon>Ecdysozoa</taxon>
        <taxon>Arthropoda</taxon>
        <taxon>Hexapoda</taxon>
        <taxon>Insecta</taxon>
        <taxon>Pterygota</taxon>
        <taxon>Neoptera</taxon>
        <taxon>Endopterygota</taxon>
        <taxon>Hymenoptera</taxon>
        <taxon>Apocrita</taxon>
        <taxon>Aculeata</taxon>
        <taxon>Formicoidea</taxon>
        <taxon>Formicidae</taxon>
        <taxon>Myrmicinae</taxon>
        <taxon>Trachymyrmex</taxon>
    </lineage>
</organism>
<evidence type="ECO:0000313" key="2">
    <source>
        <dbReference type="Proteomes" id="UP000078541"/>
    </source>
</evidence>
<dbReference type="EMBL" id="KQ981953">
    <property type="protein sequence ID" value="KYN32344.1"/>
    <property type="molecule type" value="Genomic_DNA"/>
</dbReference>